<dbReference type="PANTHER" id="PTHR36895:SF1">
    <property type="entry name" value="YCF23 PROTEIN"/>
    <property type="match status" value="1"/>
</dbReference>
<reference evidence="5" key="1">
    <citation type="journal article" date="2023" name="Science">
        <title>Elucidation of the pathway for biosynthesis of saponin adjuvants from the soapbark tree.</title>
        <authorList>
            <person name="Reed J."/>
            <person name="Orme A."/>
            <person name="El-Demerdash A."/>
            <person name="Owen C."/>
            <person name="Martin L.B.B."/>
            <person name="Misra R.C."/>
            <person name="Kikuchi S."/>
            <person name="Rejzek M."/>
            <person name="Martin A.C."/>
            <person name="Harkess A."/>
            <person name="Leebens-Mack J."/>
            <person name="Louveau T."/>
            <person name="Stephenson M.J."/>
            <person name="Osbourn A."/>
        </authorList>
    </citation>
    <scope>NUCLEOTIDE SEQUENCE</scope>
    <source>
        <strain evidence="5">S10</strain>
    </source>
</reference>
<evidence type="ECO:0000256" key="4">
    <source>
        <dbReference type="ARBA" id="ARBA00022640"/>
    </source>
</evidence>
<sequence length="323" mass="34919">MYSSTCVPVYSSSHTFLKPNYNPLLGDNLSSNPCLSIKKRAYFATKALLSSTKVSVLKDFHERRALKIISGLQNFNKDHVASVVTAAEKGGATHVDIACDPELVKLAISLTSRPIRRLSELAIRKEKKKKRGFVFLQWIRQHFHLQLKQGALMIEIGNYDSFYEMGMVFTPEQILDLTKETKRILPSVALSVTVPHTLSLPDQVKLAELLEQEGVDIIQTEGGKCSSPTKSGVLGLIEKATPTLAAAYSISRAVKIPVMCSSGLSTVTAPMAVTAGAAGVGVGSAVNRLNDVVAMIAEVRSIADSLGAATERRIVPDGKSLRL</sequence>
<comment type="similarity">
    <text evidence="2">Belongs to the ycf23 family.</text>
</comment>
<dbReference type="KEGG" id="qsa:O6P43_012938"/>
<evidence type="ECO:0000313" key="5">
    <source>
        <dbReference type="EMBL" id="KAJ7968904.1"/>
    </source>
</evidence>
<dbReference type="EMBL" id="JARAOO010000005">
    <property type="protein sequence ID" value="KAJ7968905.1"/>
    <property type="molecule type" value="Genomic_DNA"/>
</dbReference>
<dbReference type="InterPro" id="IPR007570">
    <property type="entry name" value="Uncharacterised_Ycf23"/>
</dbReference>
<dbReference type="PANTHER" id="PTHR36895">
    <property type="match status" value="1"/>
</dbReference>
<comment type="subcellular location">
    <subcellularLocation>
        <location evidence="1">Plastid</location>
    </subcellularLocation>
</comment>
<organism evidence="5 6">
    <name type="scientific">Quillaja saponaria</name>
    <name type="common">Soap bark tree</name>
    <dbReference type="NCBI Taxonomy" id="32244"/>
    <lineage>
        <taxon>Eukaryota</taxon>
        <taxon>Viridiplantae</taxon>
        <taxon>Streptophyta</taxon>
        <taxon>Embryophyta</taxon>
        <taxon>Tracheophyta</taxon>
        <taxon>Spermatophyta</taxon>
        <taxon>Magnoliopsida</taxon>
        <taxon>eudicotyledons</taxon>
        <taxon>Gunneridae</taxon>
        <taxon>Pentapetalae</taxon>
        <taxon>rosids</taxon>
        <taxon>fabids</taxon>
        <taxon>Fabales</taxon>
        <taxon>Quillajaceae</taxon>
        <taxon>Quillaja</taxon>
    </lineage>
</organism>
<evidence type="ECO:0000256" key="1">
    <source>
        <dbReference type="ARBA" id="ARBA00004474"/>
    </source>
</evidence>
<dbReference type="Gene3D" id="3.20.20.70">
    <property type="entry name" value="Aldolase class I"/>
    <property type="match status" value="1"/>
</dbReference>
<dbReference type="SUPFAM" id="SSF51569">
    <property type="entry name" value="Aldolase"/>
    <property type="match status" value="1"/>
</dbReference>
<evidence type="ECO:0000256" key="2">
    <source>
        <dbReference type="ARBA" id="ARBA00009664"/>
    </source>
</evidence>
<evidence type="ECO:0000313" key="6">
    <source>
        <dbReference type="Proteomes" id="UP001163823"/>
    </source>
</evidence>
<dbReference type="Pfam" id="PF04481">
    <property type="entry name" value="DUF561"/>
    <property type="match status" value="2"/>
</dbReference>
<evidence type="ECO:0000256" key="3">
    <source>
        <dbReference type="ARBA" id="ARBA00021523"/>
    </source>
</evidence>
<dbReference type="Proteomes" id="UP001163823">
    <property type="component" value="Chromosome 5"/>
</dbReference>
<proteinExistence type="inferred from homology"/>
<dbReference type="AlphaFoldDB" id="A0AAD7M2U0"/>
<keyword evidence="6" id="KW-1185">Reference proteome</keyword>
<name>A0AAD7M2U0_QUISA</name>
<gene>
    <name evidence="5" type="ORF">O6P43_012938</name>
</gene>
<protein>
    <recommendedName>
        <fullName evidence="3">Uncharacterized protein ycf23</fullName>
    </recommendedName>
</protein>
<dbReference type="GO" id="GO:0009536">
    <property type="term" value="C:plastid"/>
    <property type="evidence" value="ECO:0007669"/>
    <property type="project" value="UniProtKB-SubCell"/>
</dbReference>
<comment type="caution">
    <text evidence="5">The sequence shown here is derived from an EMBL/GenBank/DDBJ whole genome shotgun (WGS) entry which is preliminary data.</text>
</comment>
<dbReference type="InterPro" id="IPR013785">
    <property type="entry name" value="Aldolase_TIM"/>
</dbReference>
<keyword evidence="4" id="KW-0934">Plastid</keyword>
<dbReference type="EMBL" id="JARAOO010000005">
    <property type="protein sequence ID" value="KAJ7968904.1"/>
    <property type="molecule type" value="Genomic_DNA"/>
</dbReference>
<accession>A0AAD7M2U0</accession>